<name>A0A1D7QZP9_9BACI</name>
<sequence>MSVNGGILMLSEMLPTLPPSEKKIAMYIISNPQETVSLTAKELGKRSLTSGAAVIRLCKSLNLKGFQDLKIRIAGDLQRTDSGTIRDIEPNESPVSIIEKMTNNSIQTIKETAELLNIEELEKAIEMIRKTSRVHFVGLGASGIIAQDAQQKFLRINKNAYAFTDIHMVATQVANADENDVVVGISYSGGTAEVAKVLQLARQRNIKTISITKYGNNIVSDHADVHLYTSTTKEPTFRSGATSSRIAQLQVVDILFMCVASNLYDETVKHLDETRKAVEFLTSSNKKPEKRNGADD</sequence>
<dbReference type="SUPFAM" id="SSF53697">
    <property type="entry name" value="SIS domain"/>
    <property type="match status" value="1"/>
</dbReference>
<dbReference type="GO" id="GO:1901135">
    <property type="term" value="P:carbohydrate derivative metabolic process"/>
    <property type="evidence" value="ECO:0007669"/>
    <property type="project" value="InterPro"/>
</dbReference>
<evidence type="ECO:0000256" key="2">
    <source>
        <dbReference type="ARBA" id="ARBA00023125"/>
    </source>
</evidence>
<dbReference type="PROSITE" id="PS51464">
    <property type="entry name" value="SIS"/>
    <property type="match status" value="1"/>
</dbReference>
<dbReference type="InterPro" id="IPR009057">
    <property type="entry name" value="Homeodomain-like_sf"/>
</dbReference>
<keyword evidence="1" id="KW-0805">Transcription regulation</keyword>
<dbReference type="InterPro" id="IPR035472">
    <property type="entry name" value="RpiR-like_SIS"/>
</dbReference>
<dbReference type="PATRIC" id="fig|632773.3.peg.3331"/>
<dbReference type="InterPro" id="IPR000281">
    <property type="entry name" value="HTH_RpiR"/>
</dbReference>
<dbReference type="PROSITE" id="PS51071">
    <property type="entry name" value="HTH_RPIR"/>
    <property type="match status" value="1"/>
</dbReference>
<accession>A0A1D7QZP9</accession>
<dbReference type="GO" id="GO:0003700">
    <property type="term" value="F:DNA-binding transcription factor activity"/>
    <property type="evidence" value="ECO:0007669"/>
    <property type="project" value="InterPro"/>
</dbReference>
<dbReference type="KEGG" id="bbev:BBEV_3176"/>
<dbReference type="SUPFAM" id="SSF46689">
    <property type="entry name" value="Homeodomain-like"/>
    <property type="match status" value="1"/>
</dbReference>
<organism evidence="6 7">
    <name type="scientific">Salisediminibacterium beveridgei</name>
    <dbReference type="NCBI Taxonomy" id="632773"/>
    <lineage>
        <taxon>Bacteria</taxon>
        <taxon>Bacillati</taxon>
        <taxon>Bacillota</taxon>
        <taxon>Bacilli</taxon>
        <taxon>Bacillales</taxon>
        <taxon>Bacillaceae</taxon>
        <taxon>Salisediminibacterium</taxon>
    </lineage>
</organism>
<dbReference type="PANTHER" id="PTHR30514:SF10">
    <property type="entry name" value="MURR_RPIR FAMILY TRANSCRIPTIONAL REGULATOR"/>
    <property type="match status" value="1"/>
</dbReference>
<evidence type="ECO:0000256" key="1">
    <source>
        <dbReference type="ARBA" id="ARBA00023015"/>
    </source>
</evidence>
<reference evidence="6 7" key="1">
    <citation type="submission" date="2015-08" db="EMBL/GenBank/DDBJ databases">
        <title>The complete genome sequence of Bacillus beveridgei MLTeJB.</title>
        <authorList>
            <person name="Hanson T.E."/>
            <person name="Mesa C."/>
            <person name="Basesman S.M."/>
            <person name="Oremland R.S."/>
        </authorList>
    </citation>
    <scope>NUCLEOTIDE SEQUENCE [LARGE SCALE GENOMIC DNA]</scope>
    <source>
        <strain evidence="6 7">MLTeJB</strain>
    </source>
</reference>
<keyword evidence="7" id="KW-1185">Reference proteome</keyword>
<dbReference type="InterPro" id="IPR046348">
    <property type="entry name" value="SIS_dom_sf"/>
</dbReference>
<dbReference type="InterPro" id="IPR047640">
    <property type="entry name" value="RpiR-like"/>
</dbReference>
<dbReference type="InterPro" id="IPR036388">
    <property type="entry name" value="WH-like_DNA-bd_sf"/>
</dbReference>
<feature type="domain" description="SIS" evidence="5">
    <location>
        <begin position="124"/>
        <end position="265"/>
    </location>
</feature>
<protein>
    <submittedName>
        <fullName evidence="6">Sialic acid utilization regulator, RpiR family</fullName>
    </submittedName>
</protein>
<evidence type="ECO:0000256" key="3">
    <source>
        <dbReference type="ARBA" id="ARBA00023163"/>
    </source>
</evidence>
<dbReference type="RefSeq" id="WP_069366370.1">
    <property type="nucleotide sequence ID" value="NZ_CP012502.1"/>
</dbReference>
<dbReference type="Pfam" id="PF01418">
    <property type="entry name" value="HTH_6"/>
    <property type="match status" value="1"/>
</dbReference>
<evidence type="ECO:0000313" key="6">
    <source>
        <dbReference type="EMBL" id="AOM84491.1"/>
    </source>
</evidence>
<dbReference type="EMBL" id="CP012502">
    <property type="protein sequence ID" value="AOM84491.1"/>
    <property type="molecule type" value="Genomic_DNA"/>
</dbReference>
<dbReference type="CDD" id="cd05013">
    <property type="entry name" value="SIS_RpiR"/>
    <property type="match status" value="1"/>
</dbReference>
<proteinExistence type="predicted"/>
<evidence type="ECO:0000259" key="5">
    <source>
        <dbReference type="PROSITE" id="PS51464"/>
    </source>
</evidence>
<evidence type="ECO:0000259" key="4">
    <source>
        <dbReference type="PROSITE" id="PS51071"/>
    </source>
</evidence>
<dbReference type="Gene3D" id="3.40.50.10490">
    <property type="entry name" value="Glucose-6-phosphate isomerase like protein, domain 1"/>
    <property type="match status" value="1"/>
</dbReference>
<dbReference type="PANTHER" id="PTHR30514">
    <property type="entry name" value="GLUCOKINASE"/>
    <property type="match status" value="1"/>
</dbReference>
<dbReference type="Proteomes" id="UP000094463">
    <property type="component" value="Chromosome"/>
</dbReference>
<dbReference type="InterPro" id="IPR001347">
    <property type="entry name" value="SIS_dom"/>
</dbReference>
<evidence type="ECO:0000313" key="7">
    <source>
        <dbReference type="Proteomes" id="UP000094463"/>
    </source>
</evidence>
<keyword evidence="3" id="KW-0804">Transcription</keyword>
<dbReference type="Pfam" id="PF01380">
    <property type="entry name" value="SIS"/>
    <property type="match status" value="1"/>
</dbReference>
<dbReference type="AlphaFoldDB" id="A0A1D7QZP9"/>
<keyword evidence="2" id="KW-0238">DNA-binding</keyword>
<dbReference type="Gene3D" id="1.10.10.10">
    <property type="entry name" value="Winged helix-like DNA-binding domain superfamily/Winged helix DNA-binding domain"/>
    <property type="match status" value="1"/>
</dbReference>
<feature type="domain" description="HTH rpiR-type" evidence="4">
    <location>
        <begin position="4"/>
        <end position="80"/>
    </location>
</feature>
<gene>
    <name evidence="6" type="ORF">BBEV_3176</name>
</gene>
<dbReference type="GO" id="GO:0003677">
    <property type="term" value="F:DNA binding"/>
    <property type="evidence" value="ECO:0007669"/>
    <property type="project" value="UniProtKB-KW"/>
</dbReference>
<dbReference type="STRING" id="632773.BBEV_3176"/>
<dbReference type="GO" id="GO:0097367">
    <property type="term" value="F:carbohydrate derivative binding"/>
    <property type="evidence" value="ECO:0007669"/>
    <property type="project" value="InterPro"/>
</dbReference>